<dbReference type="PANTHER" id="PTHR30121">
    <property type="entry name" value="UNCHARACTERIZED PROTEIN YJGR-RELATED"/>
    <property type="match status" value="1"/>
</dbReference>
<dbReference type="InterPro" id="IPR051162">
    <property type="entry name" value="T4SS_component"/>
</dbReference>
<sequence length="812" mass="89177">MMNLAEYRRDNRRLADFLPWAALVAPGIVLNKDGSFQRTARFRGPDLDSAVPAELVAVAGRLNNAFRRLGSGWAIFVEAQRHAAATYPASAFPDAASALVDAERRAEFEQAGSHFESSYVLTFTFLPPAEDAARTEGWLYEGRDQAGLDPHETLRGFADRTDRILNLIDAFMPECRWLDDDEMLTYLHGCVSTQRHRVRVPETPTYLDALLADQPLTGGLEPRLGDQHLRVLTITGFPTVTTPGLLDELNRLAFPYRWSTRAILLDKTDAVRLLTKIRRQWFAKRKSIAAILKEVMTNEASVLVDSDAANKAEDADLALQELGADHAGIAYVTATVTVWDADPRIADEKLRRVEKVIQGRDFTVMTETINAVDAWLGSLPGHVYANVRQPPISTLNLAHMIPLSAVWAGDSADAHFNAPPLLFGKTEGSTPFRFCLHVGDVGHTLVVGPTGAGKSVLLALMALQFRRYAGAQVFAFDFGGSIRAAALACGADWHDLGGGLSEGSAETVALQPLARIDEAVEHAWAADWLNAILTREGVHITPQMKEHIWTALTSLASAPVEERTLTGLCVLLQSNDLKQALRPYCLGGAWGRLLDAETEHLGSATVQVFETEGLIGTEAAPAVLAYLFHRIEDRLDGSPTLIIIDEGWLALDDEAFAGQLREWLKTLRKKNASVIFATQSLSDIDGSAIAPAIIESCPTRLLLPNERAIEPQITAIYRRFGLNDRQIEILARATPKRDYYCQSRRGNRLFELGLSEVALALCAASSKTDQQAIGRIFAAYGRDGFLDAWLRHRGLGWAADLLPNLTNLETQP</sequence>
<feature type="domain" description="AAA+ ATPase" evidence="4">
    <location>
        <begin position="440"/>
        <end position="705"/>
    </location>
</feature>
<protein>
    <submittedName>
        <fullName evidence="5">ATPase</fullName>
    </submittedName>
</protein>
<dbReference type="NCBIfam" id="NF010447">
    <property type="entry name" value="PRK13873.1"/>
    <property type="match status" value="1"/>
</dbReference>
<reference evidence="6" key="2">
    <citation type="submission" date="2007-04" db="EMBL/GenBank/DDBJ databases">
        <title>Complete genome sequence of the nitrogen-fixing bacterium Azorhizobium caulinodans ORS571.</title>
        <authorList>
            <person name="Lee K.B."/>
            <person name="Backer P.D."/>
            <person name="Aono T."/>
            <person name="Liu C.T."/>
            <person name="Suzuki S."/>
            <person name="Suzuki T."/>
            <person name="Kaneko T."/>
            <person name="Yamada M."/>
            <person name="Tabata S."/>
            <person name="Kupfer D.M."/>
            <person name="Najar F.Z."/>
            <person name="Wiley G.B."/>
            <person name="Roe B."/>
            <person name="Binnewies T."/>
            <person name="Ussery D."/>
            <person name="Vereecke D."/>
            <person name="Gevers D."/>
            <person name="Holsters M."/>
            <person name="Oyaizu H."/>
        </authorList>
    </citation>
    <scope>NUCLEOTIDE SEQUENCE [LARGE SCALE GENOMIC DNA]</scope>
    <source>
        <strain evidence="6">ATCC 43989 / DSM 5975 / JCM 20966 / LMG 6465 / NBRC 14845 / NCIMB 13405 / ORS 571</strain>
    </source>
</reference>
<dbReference type="RefSeq" id="WP_012172381.1">
    <property type="nucleotide sequence ID" value="NC_009937.1"/>
</dbReference>
<reference evidence="5 6" key="6">
    <citation type="journal article" date="2011" name="Appl. Environ. Microbiol.">
        <title>Involvement of the azorhizobial chromosome partition gene (parA) in the onset of bacteroid differentiation during Sesbania rostrata stem nodule development.</title>
        <authorList>
            <person name="Liu CT."/>
            <person name="Lee KB."/>
            <person name="Wang YS."/>
            <person name="Peng MH."/>
            <person name="Lee KT."/>
            <person name="Suzuki S."/>
            <person name="Suzuki T."/>
            <person name="Oyaizu H."/>
        </authorList>
    </citation>
    <scope>NUCLEOTIDE SEQUENCE [LARGE SCALE GENOMIC DNA]</scope>
    <source>
        <strain evidence="6">ATCC 43989 / DSM 5975 / JCM 20966 / LMG 6465 / NBRC 14845 / NCIMB 13405 / ORS 571</strain>
    </source>
</reference>
<proteinExistence type="inferred from homology"/>
<keyword evidence="3" id="KW-0067">ATP-binding</keyword>
<reference evidence="5 6" key="3">
    <citation type="journal article" date="2008" name="BMC Genomics">
        <title>The genome of the versatile nitrogen fixer Azorhizobium caulinodans ORS571.</title>
        <authorList>
            <person name="Lee KB."/>
            <person name="Backer P.D."/>
            <person name="Aono T."/>
            <person name="Liu CT."/>
            <person name="Suzuki S."/>
            <person name="Suzuki T."/>
            <person name="Kaneko T."/>
            <person name="Yamada M."/>
            <person name="Tabata S."/>
            <person name="Kupfer D.M."/>
            <person name="Najar F.Z."/>
            <person name="Wiley G.B."/>
            <person name="Roe B."/>
            <person name="Binnewies T.T."/>
            <person name="Ussery D.W."/>
            <person name="D'Haeze W."/>
            <person name="Herder J.D."/>
            <person name="Gevers D."/>
            <person name="Vereecke D."/>
            <person name="Holsters M."/>
            <person name="Oyaizu H."/>
        </authorList>
    </citation>
    <scope>NUCLEOTIDE SEQUENCE [LARGE SCALE GENOMIC DNA]</scope>
    <source>
        <strain evidence="6">ATCC 43989 / DSM 5975 / JCM 20966 / LMG 6465 / NBRC 14845 / NCIMB 13405 / ORS 571</strain>
    </source>
</reference>
<dbReference type="CDD" id="cd01127">
    <property type="entry name" value="TrwB_TraG_TraD_VirD4"/>
    <property type="match status" value="1"/>
</dbReference>
<name>A8IPD3_AZOC5</name>
<evidence type="ECO:0000313" key="6">
    <source>
        <dbReference type="Proteomes" id="UP000000270"/>
    </source>
</evidence>
<evidence type="ECO:0000256" key="3">
    <source>
        <dbReference type="ARBA" id="ARBA00022840"/>
    </source>
</evidence>
<dbReference type="SMART" id="SM00382">
    <property type="entry name" value="AAA"/>
    <property type="match status" value="1"/>
</dbReference>
<dbReference type="STRING" id="438753.AZC_3861"/>
<dbReference type="InterPro" id="IPR003593">
    <property type="entry name" value="AAA+_ATPase"/>
</dbReference>
<evidence type="ECO:0000256" key="1">
    <source>
        <dbReference type="ARBA" id="ARBA00006512"/>
    </source>
</evidence>
<dbReference type="KEGG" id="azc:AZC_3861"/>
<dbReference type="SUPFAM" id="SSF52540">
    <property type="entry name" value="P-loop containing nucleoside triphosphate hydrolases"/>
    <property type="match status" value="1"/>
</dbReference>
<gene>
    <name evidence="5" type="primary">trbE</name>
    <name evidence="5" type="ordered locus">AZC_3861</name>
</gene>
<evidence type="ECO:0000313" key="5">
    <source>
        <dbReference type="EMBL" id="BAF89859.1"/>
    </source>
</evidence>
<reference evidence="5 6" key="5">
    <citation type="journal article" date="2010" name="Appl. Environ. Microbiol.">
        <title>phrR-like gene praR of Azorhizobium caulinodans ORS571 is essential for symbiosis with Sesbania rostrata and is involved in expression of reb genes.</title>
        <authorList>
            <person name="Akiba N."/>
            <person name="Aono T."/>
            <person name="Toyazaki H."/>
            <person name="Sato S."/>
            <person name="Oyaizu H."/>
        </authorList>
    </citation>
    <scope>NUCLEOTIDE SEQUENCE [LARGE SCALE GENOMIC DNA]</scope>
    <source>
        <strain evidence="6">ATCC 43989 / DSM 5975 / JCM 20966 / LMG 6465 / NBRC 14845 / NCIMB 13405 / ORS 571</strain>
    </source>
</reference>
<reference evidence="5 6" key="1">
    <citation type="journal article" date="2007" name="Appl. Environ. Microbiol.">
        <title>Rhizobial factors required for stem nodule maturation and maintenance in Sesbania rostrata-Azorhizobium caulinodans ORS571 symbiosis.</title>
        <authorList>
            <person name="Suzuki S."/>
            <person name="Aono T."/>
            <person name="Lee KB."/>
            <person name="Suzuki T."/>
            <person name="Liu CT."/>
            <person name="Miwa H."/>
            <person name="Wakao S."/>
            <person name="Iki T."/>
            <person name="Oyaizu H."/>
        </authorList>
    </citation>
    <scope>NUCLEOTIDE SEQUENCE [LARGE SCALE GENOMIC DNA]</scope>
    <source>
        <strain evidence="6">ATCC 43989 / DSM 5975 / JCM 20966 / LMG 6465 / NBRC 14845 / NCIMB 13405 / ORS 571</strain>
    </source>
</reference>
<dbReference type="AlphaFoldDB" id="A8IPD3"/>
<dbReference type="InterPro" id="IPR027417">
    <property type="entry name" value="P-loop_NTPase"/>
</dbReference>
<dbReference type="eggNOG" id="COG3451">
    <property type="taxonomic scope" value="Bacteria"/>
</dbReference>
<dbReference type="InterPro" id="IPR043964">
    <property type="entry name" value="P-loop_TraG"/>
</dbReference>
<dbReference type="EMBL" id="AP009384">
    <property type="protein sequence ID" value="BAF89859.1"/>
    <property type="molecule type" value="Genomic_DNA"/>
</dbReference>
<comment type="similarity">
    <text evidence="1">Belongs to the TrbE/VirB4 family.</text>
</comment>
<dbReference type="Pfam" id="PF19044">
    <property type="entry name" value="P-loop_TraG"/>
    <property type="match status" value="1"/>
</dbReference>
<dbReference type="Gene3D" id="3.40.50.300">
    <property type="entry name" value="P-loop containing nucleotide triphosphate hydrolases"/>
    <property type="match status" value="2"/>
</dbReference>
<accession>A8IPD3</accession>
<reference evidence="5 6" key="4">
    <citation type="journal article" date="2009" name="Appl. Environ. Microbiol.">
        <title>Comparative genome-wide transcriptional profiling of Azorhizobium caulinodans ORS571 grown under free-living and symbiotic conditions.</title>
        <authorList>
            <person name="Tsukada S."/>
            <person name="Aono T."/>
            <person name="Akiba N."/>
            <person name="Lee KB."/>
            <person name="Liu CT."/>
            <person name="Toyazaki H."/>
            <person name="Oyaizu H."/>
        </authorList>
    </citation>
    <scope>NUCLEOTIDE SEQUENCE [LARGE SCALE GENOMIC DNA]</scope>
    <source>
        <strain evidence="6">ATCC 43989 / DSM 5975 / JCM 20966 / LMG 6465 / NBRC 14845 / NCIMB 13405 / ORS 571</strain>
    </source>
</reference>
<dbReference type="HOGENOM" id="CLU_008341_1_0_5"/>
<keyword evidence="6" id="KW-1185">Reference proteome</keyword>
<dbReference type="GO" id="GO:0005524">
    <property type="term" value="F:ATP binding"/>
    <property type="evidence" value="ECO:0007669"/>
    <property type="project" value="UniProtKB-KW"/>
</dbReference>
<organism evidence="5 6">
    <name type="scientific">Azorhizobium caulinodans (strain ATCC 43989 / DSM 5975 / JCM 20966 / LMG 6465 / NBRC 14845 / NCIMB 13405 / ORS 571)</name>
    <dbReference type="NCBI Taxonomy" id="438753"/>
    <lineage>
        <taxon>Bacteria</taxon>
        <taxon>Pseudomonadati</taxon>
        <taxon>Pseudomonadota</taxon>
        <taxon>Alphaproteobacteria</taxon>
        <taxon>Hyphomicrobiales</taxon>
        <taxon>Xanthobacteraceae</taxon>
        <taxon>Azorhizobium</taxon>
    </lineage>
</organism>
<evidence type="ECO:0000256" key="2">
    <source>
        <dbReference type="ARBA" id="ARBA00022741"/>
    </source>
</evidence>
<dbReference type="Pfam" id="PF03135">
    <property type="entry name" value="CagE_TrbE_VirB"/>
    <property type="match status" value="1"/>
</dbReference>
<evidence type="ECO:0000259" key="4">
    <source>
        <dbReference type="SMART" id="SM00382"/>
    </source>
</evidence>
<dbReference type="PANTHER" id="PTHR30121:SF12">
    <property type="entry name" value="TYPE IV SECRETION SYSTEM PROTEIN CAGE"/>
    <property type="match status" value="1"/>
</dbReference>
<dbReference type="Proteomes" id="UP000000270">
    <property type="component" value="Chromosome"/>
</dbReference>
<dbReference type="InterPro" id="IPR018145">
    <property type="entry name" value="CagE_TrbE_VirB_cntrl_dom"/>
</dbReference>
<keyword evidence="2" id="KW-0547">Nucleotide-binding</keyword>